<reference evidence="4" key="1">
    <citation type="submission" date="2021-06" db="EMBL/GenBank/DDBJ databases">
        <authorList>
            <person name="Kallberg Y."/>
            <person name="Tangrot J."/>
            <person name="Rosling A."/>
        </authorList>
    </citation>
    <scope>NUCLEOTIDE SEQUENCE</scope>
    <source>
        <strain evidence="4">MA453B</strain>
    </source>
</reference>
<dbReference type="EMBL" id="CAJVPY010014872">
    <property type="protein sequence ID" value="CAG8748857.1"/>
    <property type="molecule type" value="Genomic_DNA"/>
</dbReference>
<feature type="region of interest" description="Disordered" evidence="2">
    <location>
        <begin position="366"/>
        <end position="442"/>
    </location>
</feature>
<keyword evidence="3" id="KW-0472">Membrane</keyword>
<feature type="compositionally biased region" description="Basic and acidic residues" evidence="2">
    <location>
        <begin position="366"/>
        <end position="385"/>
    </location>
</feature>
<evidence type="ECO:0000256" key="1">
    <source>
        <dbReference type="SAM" id="Coils"/>
    </source>
</evidence>
<proteinExistence type="predicted"/>
<feature type="compositionally biased region" description="Basic and acidic residues" evidence="2">
    <location>
        <begin position="392"/>
        <end position="442"/>
    </location>
</feature>
<protein>
    <submittedName>
        <fullName evidence="4">24527_t:CDS:1</fullName>
    </submittedName>
</protein>
<feature type="transmembrane region" description="Helical" evidence="3">
    <location>
        <begin position="47"/>
        <end position="66"/>
    </location>
</feature>
<accession>A0A9N9ITA5</accession>
<keyword evidence="3" id="KW-0812">Transmembrane</keyword>
<organism evidence="4 5">
    <name type="scientific">Dentiscutata erythropus</name>
    <dbReference type="NCBI Taxonomy" id="1348616"/>
    <lineage>
        <taxon>Eukaryota</taxon>
        <taxon>Fungi</taxon>
        <taxon>Fungi incertae sedis</taxon>
        <taxon>Mucoromycota</taxon>
        <taxon>Glomeromycotina</taxon>
        <taxon>Glomeromycetes</taxon>
        <taxon>Diversisporales</taxon>
        <taxon>Gigasporaceae</taxon>
        <taxon>Dentiscutata</taxon>
    </lineage>
</organism>
<evidence type="ECO:0000256" key="2">
    <source>
        <dbReference type="SAM" id="MobiDB-lite"/>
    </source>
</evidence>
<comment type="caution">
    <text evidence="4">The sequence shown here is derived from an EMBL/GenBank/DDBJ whole genome shotgun (WGS) entry which is preliminary data.</text>
</comment>
<feature type="coiled-coil region" evidence="1">
    <location>
        <begin position="249"/>
        <end position="291"/>
    </location>
</feature>
<name>A0A9N9ITA5_9GLOM</name>
<evidence type="ECO:0000313" key="4">
    <source>
        <dbReference type="EMBL" id="CAG8748857.1"/>
    </source>
</evidence>
<dbReference type="Proteomes" id="UP000789405">
    <property type="component" value="Unassembled WGS sequence"/>
</dbReference>
<feature type="non-terminal residue" evidence="4">
    <location>
        <position position="442"/>
    </location>
</feature>
<sequence>MEKPSKGNSVNKDDENSQKIVSDEIYYIVKLKKWFKSWEYLQSSSNVHSIIICLLSLAVGIFLYIAEKNNMMSEVRSIISTSIFGTGSLATLLGSLFALKNILYKSRLDTLDVLFDKEEKVPRRKIQWAVKSRIDHVKIIVNYENEFLSELLEEVKDIFVKMKDTHASNFMAEIAKCYKIRDMKFINELLNELSNFVHPKKEGTNATNNEKKEISIIEITNIEENELNDEHDKHMDKIAKQKKLIEIARNVLNNKHDEHMNKYKEANQMLIDMLEKTIMKHAAQIKDAKAIIKLINMVLNVEEKIANEQIKNINASNKMVEIITNYKNEDMTLIDTLISNMTKKNMKKIDDETYNKKDEDEIAEKDTKKNANKKKDKETCNKDDEDRIEEEDIKKNADKKKDKETFNEEKIENRIEEGNTKWKTNNNKDYEVKDTKKNTNES</sequence>
<gene>
    <name evidence="4" type="ORF">DERYTH_LOCUS16704</name>
</gene>
<dbReference type="AlphaFoldDB" id="A0A9N9ITA5"/>
<keyword evidence="5" id="KW-1185">Reference proteome</keyword>
<evidence type="ECO:0000256" key="3">
    <source>
        <dbReference type="SAM" id="Phobius"/>
    </source>
</evidence>
<keyword evidence="1" id="KW-0175">Coiled coil</keyword>
<evidence type="ECO:0000313" key="5">
    <source>
        <dbReference type="Proteomes" id="UP000789405"/>
    </source>
</evidence>
<keyword evidence="3" id="KW-1133">Transmembrane helix</keyword>
<feature type="transmembrane region" description="Helical" evidence="3">
    <location>
        <begin position="78"/>
        <end position="99"/>
    </location>
</feature>
<dbReference type="OrthoDB" id="2449757at2759"/>